<organism evidence="6 7">
    <name type="scientific">Dehalobacter restrictus</name>
    <dbReference type="NCBI Taxonomy" id="55583"/>
    <lineage>
        <taxon>Bacteria</taxon>
        <taxon>Bacillati</taxon>
        <taxon>Bacillota</taxon>
        <taxon>Clostridia</taxon>
        <taxon>Eubacteriales</taxon>
        <taxon>Desulfitobacteriaceae</taxon>
        <taxon>Dehalobacter</taxon>
    </lineage>
</organism>
<dbReference type="InterPro" id="IPR017926">
    <property type="entry name" value="GATASE"/>
</dbReference>
<dbReference type="InterPro" id="IPR006221">
    <property type="entry name" value="TrpG/PapA_dom"/>
</dbReference>
<keyword evidence="2 6" id="KW-0456">Lyase</keyword>
<dbReference type="InterPro" id="IPR010112">
    <property type="entry name" value="TrpE-G_bact"/>
</dbReference>
<dbReference type="Gene3D" id="3.40.50.880">
    <property type="match status" value="1"/>
</dbReference>
<comment type="catalytic activity">
    <reaction evidence="2">
        <text>chorismate + L-glutamine = anthranilate + pyruvate + L-glutamate + H(+)</text>
        <dbReference type="Rhea" id="RHEA:21732"/>
        <dbReference type="ChEBI" id="CHEBI:15361"/>
        <dbReference type="ChEBI" id="CHEBI:15378"/>
        <dbReference type="ChEBI" id="CHEBI:16567"/>
        <dbReference type="ChEBI" id="CHEBI:29748"/>
        <dbReference type="ChEBI" id="CHEBI:29985"/>
        <dbReference type="ChEBI" id="CHEBI:58359"/>
        <dbReference type="EC" id="4.1.3.27"/>
    </reaction>
</comment>
<dbReference type="UniPathway" id="UPA00035">
    <property type="reaction ID" value="UER00040"/>
</dbReference>
<dbReference type="CDD" id="cd01743">
    <property type="entry name" value="GATase1_Anthranilate_Synthase"/>
    <property type="match status" value="1"/>
</dbReference>
<accession>A0A857DHQ5</accession>
<dbReference type="InterPro" id="IPR019999">
    <property type="entry name" value="Anth_synth_I-like"/>
</dbReference>
<proteinExistence type="predicted"/>
<name>A0A857DHQ5_9FIRM</name>
<feature type="domain" description="Glutamine amidotransferase" evidence="3">
    <location>
        <begin position="537"/>
        <end position="708"/>
    </location>
</feature>
<sequence length="728" mass="82235">MNTSIKSYYTSSGLLIHSVTEEIDKSYREKIIMELNDVQGAYFCSSFEYPGRYTRWDIGFINPPIEIRTFGRNIEITALDQKGLILLEFIYDVLKRETYLETLIRGQYKITGRVAPSQEFFPEEQRSRQKSVFSVVRSLLEAFYSDLDAFLGLYGSFGYDLIFQFESIHLKRPRDEVQADMILFIPDEIFVIDHQKDDCFRIRYDFEFGGLSSLGQAKTMLSAAGRIKNDGRTIPAQEISNDTEGRYAEKVRIAKAYFKRGDFFEVVPSHTFYRSCEIRPSEIFENLTKINPSPYGFLIHLGNEHLIGSSPEMFVRVEGRRIETCPISGTIQRGCNALEDAERIRQLLNSHKDESELTMCTDVDRNDKSRICVPGTVKVLGRRQIEMYSHLIHTVDHVEGILADGYDALDAFMTHMWAVTVTGAPKKAAVQWIEDHEESNRMWYGGAVGILSFDGRMNTGLTLRTIRLKDGIAGVRVGATLLYDSIPEEEEKETIVKAEALLKVLGDAKAGMTENRNDLLTACSPRQENAADPFQVLLVDHEDSFVHTLASYFRKAGCQVVTMRHHLAREALKKERYDLVVLSPGPGKPSDFKLRETIGLCLDKGIPLFGVCLGLQGIVEYFNGKLGVLDIPVHGKQSALKISPESVIFKKLANLRVGRYHSLFAEKVPPELEITAWTEDGVVMAVESKDKNILAVQFHPESIMSMDEDQGFRIITNILSIRGGAYGA</sequence>
<dbReference type="RefSeq" id="WP_068883352.1">
    <property type="nucleotide sequence ID" value="NZ_CP046996.1"/>
</dbReference>
<dbReference type="Proteomes" id="UP000430508">
    <property type="component" value="Chromosome"/>
</dbReference>
<feature type="domain" description="Chorismate-utilising enzyme C-terminal" evidence="4">
    <location>
        <begin position="246"/>
        <end position="497"/>
    </location>
</feature>
<dbReference type="Pfam" id="PF00425">
    <property type="entry name" value="Chorismate_bind"/>
    <property type="match status" value="1"/>
</dbReference>
<keyword evidence="1" id="KW-0315">Glutamine amidotransferase</keyword>
<dbReference type="InterPro" id="IPR006805">
    <property type="entry name" value="Anth_synth_I_N"/>
</dbReference>
<dbReference type="AlphaFoldDB" id="A0A857DHQ5"/>
<dbReference type="EMBL" id="CP046996">
    <property type="protein sequence ID" value="QHA00437.1"/>
    <property type="molecule type" value="Genomic_DNA"/>
</dbReference>
<feature type="domain" description="Anthranilate synthase component I N-terminal" evidence="5">
    <location>
        <begin position="54"/>
        <end position="200"/>
    </location>
</feature>
<dbReference type="PRINTS" id="PR00097">
    <property type="entry name" value="ANTSNTHASEII"/>
</dbReference>
<dbReference type="Gene3D" id="3.60.120.10">
    <property type="entry name" value="Anthranilate synthase"/>
    <property type="match status" value="1"/>
</dbReference>
<dbReference type="PIRSF" id="PIRSF036934">
    <property type="entry name" value="TrpE-G"/>
    <property type="match status" value="1"/>
</dbReference>
<protein>
    <recommendedName>
        <fullName evidence="2">Anthranilate synthase</fullName>
        <ecNumber evidence="2">4.1.3.27</ecNumber>
    </recommendedName>
</protein>
<dbReference type="NCBIfam" id="NF010081">
    <property type="entry name" value="PRK13566.1"/>
    <property type="match status" value="1"/>
</dbReference>
<keyword evidence="2" id="KW-0057">Aromatic amino acid biosynthesis</keyword>
<evidence type="ECO:0000256" key="2">
    <source>
        <dbReference type="PIRNR" id="PIRNR036934"/>
    </source>
</evidence>
<evidence type="ECO:0000313" key="7">
    <source>
        <dbReference type="Proteomes" id="UP000430508"/>
    </source>
</evidence>
<evidence type="ECO:0000259" key="5">
    <source>
        <dbReference type="Pfam" id="PF04715"/>
    </source>
</evidence>
<keyword evidence="2" id="KW-0028">Amino-acid biosynthesis</keyword>
<dbReference type="PANTHER" id="PTHR11236:SF9">
    <property type="entry name" value="ANTHRANILATE SYNTHASE COMPONENT 1"/>
    <property type="match status" value="1"/>
</dbReference>
<gene>
    <name evidence="6" type="ORF">GQ588_07245</name>
</gene>
<dbReference type="InterPro" id="IPR015890">
    <property type="entry name" value="Chorismate_C"/>
</dbReference>
<evidence type="ECO:0000259" key="3">
    <source>
        <dbReference type="Pfam" id="PF00117"/>
    </source>
</evidence>
<dbReference type="Pfam" id="PF04715">
    <property type="entry name" value="Anth_synt_I_N"/>
    <property type="match status" value="1"/>
</dbReference>
<dbReference type="InterPro" id="IPR029062">
    <property type="entry name" value="Class_I_gatase-like"/>
</dbReference>
<dbReference type="PRINTS" id="PR00096">
    <property type="entry name" value="GATASE"/>
</dbReference>
<dbReference type="GO" id="GO:0000162">
    <property type="term" value="P:L-tryptophan biosynthetic process"/>
    <property type="evidence" value="ECO:0007669"/>
    <property type="project" value="UniProtKB-UniRule"/>
</dbReference>
<dbReference type="GO" id="GO:0004049">
    <property type="term" value="F:anthranilate synthase activity"/>
    <property type="evidence" value="ECO:0007669"/>
    <property type="project" value="UniProtKB-UniRule"/>
</dbReference>
<dbReference type="PROSITE" id="PS51273">
    <property type="entry name" value="GATASE_TYPE_1"/>
    <property type="match status" value="1"/>
</dbReference>
<dbReference type="EC" id="4.1.3.27" evidence="2"/>
<dbReference type="InterPro" id="IPR005801">
    <property type="entry name" value="ADC_synthase"/>
</dbReference>
<reference evidence="6 7" key="1">
    <citation type="submission" date="2019-12" db="EMBL/GenBank/DDBJ databases">
        <title>Sequence classification of anaerobic respiratory reductive dehalogenases: First we see many, then we see few.</title>
        <authorList>
            <person name="Molenda O."/>
            <person name="Puentes Jacome L.A."/>
            <person name="Cao X."/>
            <person name="Nesbo C.L."/>
            <person name="Tang S."/>
            <person name="Morson N."/>
            <person name="Patron J."/>
            <person name="Lomheim L."/>
            <person name="Wishart D.S."/>
            <person name="Edwards E.A."/>
        </authorList>
    </citation>
    <scope>NUCLEOTIDE SEQUENCE [LARGE SCALE GENOMIC DNA]</scope>
    <source>
        <strain evidence="6 7">12DCA</strain>
    </source>
</reference>
<evidence type="ECO:0000256" key="1">
    <source>
        <dbReference type="ARBA" id="ARBA00022962"/>
    </source>
</evidence>
<keyword evidence="2" id="KW-0822">Tryptophan biosynthesis</keyword>
<dbReference type="Pfam" id="PF00117">
    <property type="entry name" value="GATase"/>
    <property type="match status" value="1"/>
</dbReference>
<dbReference type="SUPFAM" id="SSF52317">
    <property type="entry name" value="Class I glutamine amidotransferase-like"/>
    <property type="match status" value="1"/>
</dbReference>
<evidence type="ECO:0000313" key="6">
    <source>
        <dbReference type="EMBL" id="QHA00437.1"/>
    </source>
</evidence>
<comment type="pathway">
    <text evidence="2">Amino-acid biosynthesis; L-tryptophan biosynthesis; L-tryptophan from chorismate: step 1/5.</text>
</comment>
<dbReference type="SUPFAM" id="SSF56322">
    <property type="entry name" value="ADC synthase"/>
    <property type="match status" value="1"/>
</dbReference>
<evidence type="ECO:0000259" key="4">
    <source>
        <dbReference type="Pfam" id="PF00425"/>
    </source>
</evidence>
<dbReference type="PANTHER" id="PTHR11236">
    <property type="entry name" value="AMINOBENZOATE/ANTHRANILATE SYNTHASE"/>
    <property type="match status" value="1"/>
</dbReference>
<dbReference type="NCBIfam" id="TIGR01815">
    <property type="entry name" value="TrpE-clade3"/>
    <property type="match status" value="1"/>
</dbReference>